<reference evidence="1 2" key="1">
    <citation type="journal article" date="2020" name="ISME J.">
        <title>Comparative genomics reveals insights into cyanobacterial evolution and habitat adaptation.</title>
        <authorList>
            <person name="Chen M.Y."/>
            <person name="Teng W.K."/>
            <person name="Zhao L."/>
            <person name="Hu C.X."/>
            <person name="Zhou Y.K."/>
            <person name="Han B.P."/>
            <person name="Song L.R."/>
            <person name="Shu W.S."/>
        </authorList>
    </citation>
    <scope>NUCLEOTIDE SEQUENCE [LARGE SCALE GENOMIC DNA]</scope>
    <source>
        <strain evidence="1 2">FACHB-838</strain>
    </source>
</reference>
<comment type="caution">
    <text evidence="1">The sequence shown here is derived from an EMBL/GenBank/DDBJ whole genome shotgun (WGS) entry which is preliminary data.</text>
</comment>
<organism evidence="1 2">
    <name type="scientific">Nostoc flagelliforme FACHB-838</name>
    <dbReference type="NCBI Taxonomy" id="2692904"/>
    <lineage>
        <taxon>Bacteria</taxon>
        <taxon>Bacillati</taxon>
        <taxon>Cyanobacteriota</taxon>
        <taxon>Cyanophyceae</taxon>
        <taxon>Nostocales</taxon>
        <taxon>Nostocaceae</taxon>
        <taxon>Nostoc</taxon>
    </lineage>
</organism>
<accession>A0ABR8E1F1</accession>
<evidence type="ECO:0000313" key="2">
    <source>
        <dbReference type="Proteomes" id="UP000623440"/>
    </source>
</evidence>
<keyword evidence="2" id="KW-1185">Reference proteome</keyword>
<dbReference type="Proteomes" id="UP000623440">
    <property type="component" value="Unassembled WGS sequence"/>
</dbReference>
<name>A0ABR8E1F1_9NOSO</name>
<protein>
    <submittedName>
        <fullName evidence="1">Uncharacterized protein</fullName>
    </submittedName>
</protein>
<sequence length="75" mass="8832">MDTDEELSDSWWERVKYYARLAIERVEYGVESVKELLSTLTIDERCGVMLEFEDVDPNKFAQLVALAPDWVEWMA</sequence>
<proteinExistence type="predicted"/>
<evidence type="ECO:0000313" key="1">
    <source>
        <dbReference type="EMBL" id="MBD2535399.1"/>
    </source>
</evidence>
<gene>
    <name evidence="1" type="ORF">H6G97_40800</name>
</gene>
<dbReference type="EMBL" id="JACJSI010000271">
    <property type="protein sequence ID" value="MBD2535399.1"/>
    <property type="molecule type" value="Genomic_DNA"/>
</dbReference>